<keyword evidence="3 5" id="KW-0863">Zinc-finger</keyword>
<dbReference type="PROSITE" id="PS50157">
    <property type="entry name" value="ZINC_FINGER_C2H2_2"/>
    <property type="match status" value="2"/>
</dbReference>
<dbReference type="Proteomes" id="UP001219518">
    <property type="component" value="Unassembled WGS sequence"/>
</dbReference>
<dbReference type="SUPFAM" id="SSF57667">
    <property type="entry name" value="beta-beta-alpha zinc fingers"/>
    <property type="match status" value="1"/>
</dbReference>
<dbReference type="InterPro" id="IPR013087">
    <property type="entry name" value="Znf_C2H2_type"/>
</dbReference>
<dbReference type="PROSITE" id="PS00028">
    <property type="entry name" value="ZINC_FINGER_C2H2_1"/>
    <property type="match status" value="3"/>
</dbReference>
<keyword evidence="1" id="KW-0479">Metal-binding</keyword>
<protein>
    <submittedName>
        <fullName evidence="7">Transcription factor Ken 2</fullName>
    </submittedName>
</protein>
<keyword evidence="2" id="KW-0677">Repeat</keyword>
<dbReference type="GO" id="GO:0010468">
    <property type="term" value="P:regulation of gene expression"/>
    <property type="evidence" value="ECO:0007669"/>
    <property type="project" value="TreeGrafter"/>
</dbReference>
<evidence type="ECO:0000313" key="8">
    <source>
        <dbReference type="Proteomes" id="UP001219518"/>
    </source>
</evidence>
<feature type="domain" description="C2H2-type" evidence="6">
    <location>
        <begin position="286"/>
        <end position="314"/>
    </location>
</feature>
<dbReference type="SMART" id="SM00355">
    <property type="entry name" value="ZnF_C2H2"/>
    <property type="match status" value="4"/>
</dbReference>
<gene>
    <name evidence="7" type="ORF">KUF71_018268</name>
</gene>
<name>A0AAE1GQS0_9NEOP</name>
<dbReference type="PANTHER" id="PTHR24403:SF67">
    <property type="entry name" value="FI01116P-RELATED"/>
    <property type="match status" value="1"/>
</dbReference>
<comment type="caution">
    <text evidence="7">The sequence shown here is derived from an EMBL/GenBank/DDBJ whole genome shotgun (WGS) entry which is preliminary data.</text>
</comment>
<organism evidence="7 8">
    <name type="scientific">Frankliniella fusca</name>
    <dbReference type="NCBI Taxonomy" id="407009"/>
    <lineage>
        <taxon>Eukaryota</taxon>
        <taxon>Metazoa</taxon>
        <taxon>Ecdysozoa</taxon>
        <taxon>Arthropoda</taxon>
        <taxon>Hexapoda</taxon>
        <taxon>Insecta</taxon>
        <taxon>Pterygota</taxon>
        <taxon>Neoptera</taxon>
        <taxon>Paraneoptera</taxon>
        <taxon>Thysanoptera</taxon>
        <taxon>Terebrantia</taxon>
        <taxon>Thripoidea</taxon>
        <taxon>Thripidae</taxon>
        <taxon>Frankliniella</taxon>
    </lineage>
</organism>
<dbReference type="GO" id="GO:0008270">
    <property type="term" value="F:zinc ion binding"/>
    <property type="evidence" value="ECO:0007669"/>
    <property type="project" value="UniProtKB-KW"/>
</dbReference>
<feature type="domain" description="C2H2-type" evidence="6">
    <location>
        <begin position="320"/>
        <end position="344"/>
    </location>
</feature>
<reference evidence="7" key="2">
    <citation type="journal article" date="2023" name="BMC Genomics">
        <title>Pest status, molecular evolution, and epigenetic factors derived from the genome assembly of Frankliniella fusca, a thysanopteran phytovirus vector.</title>
        <authorList>
            <person name="Catto M.A."/>
            <person name="Labadie P.E."/>
            <person name="Jacobson A.L."/>
            <person name="Kennedy G.G."/>
            <person name="Srinivasan R."/>
            <person name="Hunt B.G."/>
        </authorList>
    </citation>
    <scope>NUCLEOTIDE SEQUENCE</scope>
    <source>
        <strain evidence="7">PL_HMW_Pooled</strain>
    </source>
</reference>
<evidence type="ECO:0000256" key="3">
    <source>
        <dbReference type="ARBA" id="ARBA00022771"/>
    </source>
</evidence>
<evidence type="ECO:0000256" key="2">
    <source>
        <dbReference type="ARBA" id="ARBA00022737"/>
    </source>
</evidence>
<evidence type="ECO:0000313" key="7">
    <source>
        <dbReference type="EMBL" id="KAK3907632.1"/>
    </source>
</evidence>
<evidence type="ECO:0000259" key="6">
    <source>
        <dbReference type="PROSITE" id="PS50157"/>
    </source>
</evidence>
<dbReference type="AlphaFoldDB" id="A0AAE1GQS0"/>
<dbReference type="InterPro" id="IPR036236">
    <property type="entry name" value="Znf_C2H2_sf"/>
</dbReference>
<reference evidence="7" key="1">
    <citation type="submission" date="2021-07" db="EMBL/GenBank/DDBJ databases">
        <authorList>
            <person name="Catto M.A."/>
            <person name="Jacobson A."/>
            <person name="Kennedy G."/>
            <person name="Labadie P."/>
            <person name="Hunt B.G."/>
            <person name="Srinivasan R."/>
        </authorList>
    </citation>
    <scope>NUCLEOTIDE SEQUENCE</scope>
    <source>
        <strain evidence="7">PL_HMW_Pooled</strain>
        <tissue evidence="7">Head</tissue>
    </source>
</reference>
<keyword evidence="8" id="KW-1185">Reference proteome</keyword>
<accession>A0AAE1GQS0</accession>
<dbReference type="PANTHER" id="PTHR24403">
    <property type="entry name" value="ZINC FINGER PROTEIN"/>
    <property type="match status" value="1"/>
</dbReference>
<evidence type="ECO:0000256" key="5">
    <source>
        <dbReference type="PROSITE-ProRule" id="PRU00042"/>
    </source>
</evidence>
<dbReference type="Gene3D" id="3.30.160.60">
    <property type="entry name" value="Classic Zinc Finger"/>
    <property type="match status" value="1"/>
</dbReference>
<dbReference type="InterPro" id="IPR050688">
    <property type="entry name" value="Zinc_finger/UBP_domain"/>
</dbReference>
<dbReference type="GO" id="GO:0005634">
    <property type="term" value="C:nucleus"/>
    <property type="evidence" value="ECO:0007669"/>
    <property type="project" value="TreeGrafter"/>
</dbReference>
<evidence type="ECO:0000256" key="1">
    <source>
        <dbReference type="ARBA" id="ARBA00022723"/>
    </source>
</evidence>
<evidence type="ECO:0000256" key="4">
    <source>
        <dbReference type="ARBA" id="ARBA00022833"/>
    </source>
</evidence>
<sequence>MDVNEDGNVENASSPVVLPSEMDYSLLASDMQKFLHISSTVSSESTSGVGTKVNGFNTNRRCKTRGGAYLEDYEINKCPLCSVSYHAKDTLAKHALRIHLKAVVALLQDVSTQQHLKCPFCVHKVMLRHQKLLLLHLEKKHAIEFLSFLRQSSVSKSIPLGNEITQSHLSAVNLHERMEGMSLSHFEKAVTAGTMPCLLKQDPTPTDSASNEEQFFLGSKFPLSNLKPCNLFLNQPYAKRKLILDGSDSRAVRMSHMKENLPPKESLSTTLSKGRWIWKHAQGKPFACGRCKEAFSCNAFLLDHVSGKHRGPLRLLQPVFTCGFCSASFYKNSFLVRHCFQHHTPMWIKK</sequence>
<proteinExistence type="predicted"/>
<keyword evidence="4" id="KW-0862">Zinc</keyword>
<dbReference type="EMBL" id="JAHWGI010000014">
    <property type="protein sequence ID" value="KAK3907632.1"/>
    <property type="molecule type" value="Genomic_DNA"/>
</dbReference>